<protein>
    <submittedName>
        <fullName evidence="3">DUF4258 domain-containing protein</fullName>
    </submittedName>
</protein>
<dbReference type="Pfam" id="PF14076">
    <property type="entry name" value="DUF4258"/>
    <property type="match status" value="1"/>
</dbReference>
<proteinExistence type="predicted"/>
<reference evidence="3" key="1">
    <citation type="submission" date="2023-03" db="EMBL/GenBank/DDBJ databases">
        <title>Andean soil-derived lignocellulolytic bacterial consortium as a source of novel taxa and putative plastic-active enzymes.</title>
        <authorList>
            <person name="Diaz-Garcia L."/>
            <person name="Chuvochina M."/>
            <person name="Feuerriegel G."/>
            <person name="Bunk B."/>
            <person name="Sproer C."/>
            <person name="Streit W.R."/>
            <person name="Rodriguez L.M."/>
            <person name="Overmann J."/>
            <person name="Jimenez D.J."/>
        </authorList>
    </citation>
    <scope>NUCLEOTIDE SEQUENCE</scope>
    <source>
        <strain evidence="3">MAG 7</strain>
    </source>
</reference>
<dbReference type="Proteomes" id="UP001220610">
    <property type="component" value="Chromosome"/>
</dbReference>
<feature type="compositionally biased region" description="Pro residues" evidence="1">
    <location>
        <begin position="45"/>
        <end position="56"/>
    </location>
</feature>
<organism evidence="3 4">
    <name type="scientific">Candidatus Pseudobacter hemicellulosilyticus</name>
    <dbReference type="NCBI Taxonomy" id="3121375"/>
    <lineage>
        <taxon>Bacteria</taxon>
        <taxon>Pseudomonadati</taxon>
        <taxon>Bacteroidota</taxon>
        <taxon>Chitinophagia</taxon>
        <taxon>Chitinophagales</taxon>
        <taxon>Chitinophagaceae</taxon>
        <taxon>Pseudobacter</taxon>
    </lineage>
</organism>
<dbReference type="PROSITE" id="PS51257">
    <property type="entry name" value="PROKAR_LIPOPROTEIN"/>
    <property type="match status" value="1"/>
</dbReference>
<dbReference type="InterPro" id="IPR025354">
    <property type="entry name" value="DUF4258"/>
</dbReference>
<dbReference type="AlphaFoldDB" id="A0AAJ5WNX8"/>
<accession>A0AAJ5WNX8</accession>
<gene>
    <name evidence="3" type="ORF">P0Y53_17070</name>
</gene>
<evidence type="ECO:0000313" key="4">
    <source>
        <dbReference type="Proteomes" id="UP001220610"/>
    </source>
</evidence>
<feature type="chain" id="PRO_5042512778" evidence="2">
    <location>
        <begin position="27"/>
        <end position="151"/>
    </location>
</feature>
<sequence length="151" mass="16736">MRLDRSLFWYLLSGWIFLLSACGQSADPGAPGNTTDAAAQQPGRPGTPPSENPPDTPAGFDRKAARLIFTKHARCRMGCRHIDEQEVREILEKGKVNIRKSEPAGRPDPKFALEGKTRDGQQVRIIFAASQRGMVVITVIDLDTNWTCDCR</sequence>
<feature type="region of interest" description="Disordered" evidence="1">
    <location>
        <begin position="27"/>
        <end position="60"/>
    </location>
</feature>
<evidence type="ECO:0000256" key="1">
    <source>
        <dbReference type="SAM" id="MobiDB-lite"/>
    </source>
</evidence>
<evidence type="ECO:0000313" key="3">
    <source>
        <dbReference type="EMBL" id="WEK34201.1"/>
    </source>
</evidence>
<evidence type="ECO:0000256" key="2">
    <source>
        <dbReference type="SAM" id="SignalP"/>
    </source>
</evidence>
<feature type="signal peptide" evidence="2">
    <location>
        <begin position="1"/>
        <end position="26"/>
    </location>
</feature>
<dbReference type="EMBL" id="CP119311">
    <property type="protein sequence ID" value="WEK34201.1"/>
    <property type="molecule type" value="Genomic_DNA"/>
</dbReference>
<name>A0AAJ5WNX8_9BACT</name>
<keyword evidence="2" id="KW-0732">Signal</keyword>